<keyword evidence="3" id="KW-1185">Reference proteome</keyword>
<dbReference type="Proteomes" id="UP001500418">
    <property type="component" value="Unassembled WGS sequence"/>
</dbReference>
<evidence type="ECO:0000313" key="2">
    <source>
        <dbReference type="EMBL" id="GAA0952009.1"/>
    </source>
</evidence>
<dbReference type="EMBL" id="BAAAID010000072">
    <property type="protein sequence ID" value="GAA0952009.1"/>
    <property type="molecule type" value="Genomic_DNA"/>
</dbReference>
<organism evidence="2 3">
    <name type="scientific">Streptomyces rhizosphaericus</name>
    <dbReference type="NCBI Taxonomy" id="114699"/>
    <lineage>
        <taxon>Bacteria</taxon>
        <taxon>Bacillati</taxon>
        <taxon>Actinomycetota</taxon>
        <taxon>Actinomycetes</taxon>
        <taxon>Kitasatosporales</taxon>
        <taxon>Streptomycetaceae</taxon>
        <taxon>Streptomyces</taxon>
        <taxon>Streptomyces violaceusniger group</taxon>
    </lineage>
</organism>
<feature type="domain" description="N,N-dimethylformamidase beta subunit-like C-terminal" evidence="1">
    <location>
        <begin position="272"/>
        <end position="696"/>
    </location>
</feature>
<comment type="caution">
    <text evidence="2">The sequence shown here is derived from an EMBL/GenBank/DDBJ whole genome shotgun (WGS) entry which is preliminary data.</text>
</comment>
<accession>A0ABN1R528</accession>
<gene>
    <name evidence="2" type="ORF">GCM10009575_076770</name>
</gene>
<evidence type="ECO:0000313" key="3">
    <source>
        <dbReference type="Proteomes" id="UP001500418"/>
    </source>
</evidence>
<dbReference type="Pfam" id="PF20254">
    <property type="entry name" value="DMFA2_C"/>
    <property type="match status" value="1"/>
</dbReference>
<protein>
    <submittedName>
        <fullName evidence="2">Large subunit of N,N-dimethylformamidase</fullName>
    </submittedName>
</protein>
<evidence type="ECO:0000259" key="1">
    <source>
        <dbReference type="Pfam" id="PF20254"/>
    </source>
</evidence>
<name>A0ABN1R528_9ACTN</name>
<dbReference type="InterPro" id="IPR046540">
    <property type="entry name" value="DMFA2_C"/>
</dbReference>
<proteinExistence type="predicted"/>
<sequence>MRLVGYADRLSARPGEHVTFHLSSEHPGMRPEIVRLRRPGGPLRHGVPLIEEPVAADLPEVLEGRKQVTTSGSYAMAEVRQNLGAVGLAVWCRPTLPYPRPLLAVGDLVLSVSADGVTLRSGQRAVAELAAPVEEQVWVFVAATIDQTGTVLLSLHRPGRPELSVSCRTEPVRLVRPALLLGGDGRGTGGLGHTFNGKVARPVVSATAWPHTTTGALAAGADPLTLLSADSTSVLDLAVDPGGRRVPDRGGLTAGAEIRHLPGRGVPGPLWTGAETDFRRAPAEFDALHLHEDDLADAGWVPDLIWTIPDGLPSGVYALKVTAGEDVDRVPFVVTPAAHEAPVLVVLPTWTYLAYANWRTYAEYEDERIGIYGERRGVDERDRWLVEHPEFGRSLYDVHTDGSGVFFSSRLRPIVNIRPDYYTPTTRGFRHFAQDLQLLAWLDARGEHYAVVTDDEIEREGGALLGQYRVVITGSHPEYCSAGMLDSYLAYTRACGRLMYLGGNGFYQVTARHPGHPDAIEIRRGHAGVATWVSDPGEENLSATGEPGGLWRLRGRAPNVLAGVGFTAQGHDHASGYRRSGASADATVSWVFDGVSAGVGEVFGDEGPGLRGAAGDELDRADVTLGTPPDAVVLASSEGHSEKIRLVPEETDHGYAEPPPGIHPKVRADIVLFGRPGGGAVFSVGSIAWSTAMTHNGGDNDTARVTANILDRFRDTAGSVFGPATTNGE</sequence>
<reference evidence="2 3" key="1">
    <citation type="journal article" date="2019" name="Int. J. Syst. Evol. Microbiol.">
        <title>The Global Catalogue of Microorganisms (GCM) 10K type strain sequencing project: providing services to taxonomists for standard genome sequencing and annotation.</title>
        <authorList>
            <consortium name="The Broad Institute Genomics Platform"/>
            <consortium name="The Broad Institute Genome Sequencing Center for Infectious Disease"/>
            <person name="Wu L."/>
            <person name="Ma J."/>
        </authorList>
    </citation>
    <scope>NUCLEOTIDE SEQUENCE [LARGE SCALE GENOMIC DNA]</scope>
    <source>
        <strain evidence="2 3">JCM 11444</strain>
    </source>
</reference>